<sequence>MKITPELYSDMTKQVSPKSNYKVNLTCAFLVGGAICALGQVIMEFMEAFGLDRTESGTWTSIILVGLSALCTGFGWYQRLAKRAGAGTLVPVTGFSNAISSCAIEARSEGLVLGVGAKIFTIAGPVILYGCSAATLYGLIYYLVVSF</sequence>
<dbReference type="STRING" id="1265.SAMN02910280_2365"/>
<accession>A0A315XYC9</accession>
<dbReference type="Proteomes" id="UP000245720">
    <property type="component" value="Unassembled WGS sequence"/>
</dbReference>
<reference evidence="2 3" key="1">
    <citation type="submission" date="2018-05" db="EMBL/GenBank/DDBJ databases">
        <title>The Hungate 1000. A catalogue of reference genomes from the rumen microbiome.</title>
        <authorList>
            <person name="Kelly W."/>
        </authorList>
    </citation>
    <scope>NUCLEOTIDE SEQUENCE [LARGE SCALE GENOMIC DNA]</scope>
    <source>
        <strain evidence="2 3">SAb67</strain>
    </source>
</reference>
<dbReference type="OrthoDB" id="9797988at2"/>
<dbReference type="PANTHER" id="PTHR38450:SF1">
    <property type="entry name" value="STAGE V SPORULATION PROTEIN AC"/>
    <property type="match status" value="1"/>
</dbReference>
<dbReference type="EMBL" id="QGDI01000006">
    <property type="protein sequence ID" value="PWJ12620.1"/>
    <property type="molecule type" value="Genomic_DNA"/>
</dbReference>
<dbReference type="Pfam" id="PF03862">
    <property type="entry name" value="SpoVAC_SpoVAEB"/>
    <property type="match status" value="1"/>
</dbReference>
<evidence type="ECO:0000313" key="3">
    <source>
        <dbReference type="Proteomes" id="UP000245720"/>
    </source>
</evidence>
<feature type="transmembrane region" description="Helical" evidence="1">
    <location>
        <begin position="58"/>
        <end position="77"/>
    </location>
</feature>
<feature type="transmembrane region" description="Helical" evidence="1">
    <location>
        <begin position="21"/>
        <end position="43"/>
    </location>
</feature>
<organism evidence="2 3">
    <name type="scientific">Ruminococcus flavefaciens</name>
    <dbReference type="NCBI Taxonomy" id="1265"/>
    <lineage>
        <taxon>Bacteria</taxon>
        <taxon>Bacillati</taxon>
        <taxon>Bacillota</taxon>
        <taxon>Clostridia</taxon>
        <taxon>Eubacteriales</taxon>
        <taxon>Oscillospiraceae</taxon>
        <taxon>Ruminococcus</taxon>
    </lineage>
</organism>
<feature type="transmembrane region" description="Helical" evidence="1">
    <location>
        <begin position="126"/>
        <end position="144"/>
    </location>
</feature>
<dbReference type="PANTHER" id="PTHR38450">
    <property type="entry name" value="STAGE V SPORULATION PROTEIN AC-RELATED"/>
    <property type="match status" value="1"/>
</dbReference>
<dbReference type="InterPro" id="IPR005562">
    <property type="entry name" value="SpoVA"/>
</dbReference>
<dbReference type="RefSeq" id="WP_109726477.1">
    <property type="nucleotide sequence ID" value="NZ_QGDI01000006.1"/>
</dbReference>
<keyword evidence="1" id="KW-1133">Transmembrane helix</keyword>
<gene>
    <name evidence="2" type="ORF">IE37_01703</name>
</gene>
<comment type="caution">
    <text evidence="2">The sequence shown here is derived from an EMBL/GenBank/DDBJ whole genome shotgun (WGS) entry which is preliminary data.</text>
</comment>
<evidence type="ECO:0000256" key="1">
    <source>
        <dbReference type="SAM" id="Phobius"/>
    </source>
</evidence>
<dbReference type="AlphaFoldDB" id="A0A315XYC9"/>
<evidence type="ECO:0000313" key="2">
    <source>
        <dbReference type="EMBL" id="PWJ12620.1"/>
    </source>
</evidence>
<protein>
    <submittedName>
        <fullName evidence="2">Stage V sporulation protein AC</fullName>
    </submittedName>
</protein>
<keyword evidence="1" id="KW-0472">Membrane</keyword>
<name>A0A315XYC9_RUMFL</name>
<proteinExistence type="predicted"/>
<keyword evidence="1" id="KW-0812">Transmembrane</keyword>